<organism evidence="1 2">
    <name type="scientific">Cyanoderma ruficeps</name>
    <name type="common">rufous-capped babbler</name>
    <dbReference type="NCBI Taxonomy" id="181631"/>
    <lineage>
        <taxon>Eukaryota</taxon>
        <taxon>Metazoa</taxon>
        <taxon>Chordata</taxon>
        <taxon>Craniata</taxon>
        <taxon>Vertebrata</taxon>
        <taxon>Euteleostomi</taxon>
        <taxon>Archelosauria</taxon>
        <taxon>Archosauria</taxon>
        <taxon>Dinosauria</taxon>
        <taxon>Saurischia</taxon>
        <taxon>Theropoda</taxon>
        <taxon>Coelurosauria</taxon>
        <taxon>Aves</taxon>
        <taxon>Neognathae</taxon>
        <taxon>Neoaves</taxon>
        <taxon>Telluraves</taxon>
        <taxon>Australaves</taxon>
        <taxon>Passeriformes</taxon>
        <taxon>Sylvioidea</taxon>
        <taxon>Timaliidae</taxon>
        <taxon>Cyanoderma</taxon>
    </lineage>
</organism>
<protein>
    <submittedName>
        <fullName evidence="1">Uncharacterized protein</fullName>
    </submittedName>
</protein>
<sequence>FLSCSSSQWRERPNLASLETLLWDVSQCNPQWTAGCSPLQRTGTVLVVSAEAKKPKKKFLRLLTDWGNFSLVQLEFSNFDRPPASVSGGDEWRKSSCVDMYEHKTFTFLSIIVQRTRQVTYFAVPGDGEEPERIFSRYGVWTSCRVHH</sequence>
<reference evidence="1" key="2">
    <citation type="submission" date="2025-09" db="UniProtKB">
        <authorList>
            <consortium name="Ensembl"/>
        </authorList>
    </citation>
    <scope>IDENTIFICATION</scope>
</reference>
<reference evidence="1" key="1">
    <citation type="submission" date="2025-08" db="UniProtKB">
        <authorList>
            <consortium name="Ensembl"/>
        </authorList>
    </citation>
    <scope>IDENTIFICATION</scope>
</reference>
<proteinExistence type="predicted"/>
<keyword evidence="2" id="KW-1185">Reference proteome</keyword>
<evidence type="ECO:0000313" key="2">
    <source>
        <dbReference type="Proteomes" id="UP000694396"/>
    </source>
</evidence>
<dbReference type="Proteomes" id="UP000694396">
    <property type="component" value="Unplaced"/>
</dbReference>
<dbReference type="AlphaFoldDB" id="A0A8C3QTB0"/>
<name>A0A8C3QTB0_9PASS</name>
<dbReference type="Ensembl" id="ENSCRFT00000011240.1">
    <property type="protein sequence ID" value="ENSCRFP00000010860.1"/>
    <property type="gene ID" value="ENSCRFG00000008475.1"/>
</dbReference>
<evidence type="ECO:0000313" key="1">
    <source>
        <dbReference type="Ensembl" id="ENSCRFP00000010860.1"/>
    </source>
</evidence>
<accession>A0A8C3QTB0</accession>